<evidence type="ECO:0000256" key="2">
    <source>
        <dbReference type="SAM" id="SignalP"/>
    </source>
</evidence>
<keyword evidence="5" id="KW-1185">Reference proteome</keyword>
<evidence type="ECO:0000259" key="3">
    <source>
        <dbReference type="PROSITE" id="PS50234"/>
    </source>
</evidence>
<proteinExistence type="predicted"/>
<comment type="caution">
    <text evidence="4">The sequence shown here is derived from an EMBL/GenBank/DDBJ whole genome shotgun (WGS) entry which is preliminary data.</text>
</comment>
<dbReference type="InterPro" id="IPR022156">
    <property type="entry name" value="Uncharacterised_YfbK_N"/>
</dbReference>
<dbReference type="InterPro" id="IPR002035">
    <property type="entry name" value="VWF_A"/>
</dbReference>
<dbReference type="Pfam" id="PF12450">
    <property type="entry name" value="vWF_A"/>
    <property type="match status" value="1"/>
</dbReference>
<evidence type="ECO:0000256" key="1">
    <source>
        <dbReference type="SAM" id="MobiDB-lite"/>
    </source>
</evidence>
<dbReference type="InterPro" id="IPR019793">
    <property type="entry name" value="Peroxidases_heam-ligand_BS"/>
</dbReference>
<evidence type="ECO:0000313" key="5">
    <source>
        <dbReference type="Proteomes" id="UP000655589"/>
    </source>
</evidence>
<dbReference type="InterPro" id="IPR036465">
    <property type="entry name" value="vWFA_dom_sf"/>
</dbReference>
<dbReference type="SMART" id="SM00327">
    <property type="entry name" value="VWA"/>
    <property type="match status" value="1"/>
</dbReference>
<keyword evidence="2" id="KW-0732">Signal</keyword>
<reference evidence="4" key="1">
    <citation type="journal article" date="2014" name="Int. J. Syst. Evol. Microbiol.">
        <title>Complete genome sequence of Corynebacterium casei LMG S-19264T (=DSM 44701T), isolated from a smear-ripened cheese.</title>
        <authorList>
            <consortium name="US DOE Joint Genome Institute (JGI-PGF)"/>
            <person name="Walter F."/>
            <person name="Albersmeier A."/>
            <person name="Kalinowski J."/>
            <person name="Ruckert C."/>
        </authorList>
    </citation>
    <scope>NUCLEOTIDE SEQUENCE</scope>
    <source>
        <strain evidence="4">JCM 3051</strain>
    </source>
</reference>
<dbReference type="AlphaFoldDB" id="A0A8H9GEG9"/>
<gene>
    <name evidence="4" type="ORF">GCM10010102_07890</name>
</gene>
<dbReference type="RefSeq" id="WP_229784958.1">
    <property type="nucleotide sequence ID" value="NZ_BMPT01000002.1"/>
</dbReference>
<dbReference type="SUPFAM" id="SSF53300">
    <property type="entry name" value="vWA-like"/>
    <property type="match status" value="1"/>
</dbReference>
<feature type="compositionally biased region" description="Acidic residues" evidence="1">
    <location>
        <begin position="69"/>
        <end position="78"/>
    </location>
</feature>
<dbReference type="PROSITE" id="PS50234">
    <property type="entry name" value="VWFA"/>
    <property type="match status" value="1"/>
</dbReference>
<dbReference type="EMBL" id="BMPT01000002">
    <property type="protein sequence ID" value="GGM14845.1"/>
    <property type="molecule type" value="Genomic_DNA"/>
</dbReference>
<dbReference type="InterPro" id="IPR021908">
    <property type="entry name" value="YfbK_C"/>
</dbReference>
<dbReference type="PROSITE" id="PS51257">
    <property type="entry name" value="PROKAR_LIPOPROTEIN"/>
    <property type="match status" value="1"/>
</dbReference>
<feature type="chain" id="PRO_5038570030" description="VWFA domain-containing protein" evidence="2">
    <location>
        <begin position="29"/>
        <end position="529"/>
    </location>
</feature>
<dbReference type="InterPro" id="IPR051266">
    <property type="entry name" value="CLCR"/>
</dbReference>
<organism evidence="4 5">
    <name type="scientific">Promicromonospora citrea</name>
    <dbReference type="NCBI Taxonomy" id="43677"/>
    <lineage>
        <taxon>Bacteria</taxon>
        <taxon>Bacillati</taxon>
        <taxon>Actinomycetota</taxon>
        <taxon>Actinomycetes</taxon>
        <taxon>Micrococcales</taxon>
        <taxon>Promicromonosporaceae</taxon>
        <taxon>Promicromonospora</taxon>
    </lineage>
</organism>
<dbReference type="Pfam" id="PF12034">
    <property type="entry name" value="YfbK_C"/>
    <property type="match status" value="1"/>
</dbReference>
<dbReference type="PANTHER" id="PTHR10579">
    <property type="entry name" value="CALCIUM-ACTIVATED CHLORIDE CHANNEL REGULATOR"/>
    <property type="match status" value="1"/>
</dbReference>
<dbReference type="Gene3D" id="3.40.50.410">
    <property type="entry name" value="von Willebrand factor, type A domain"/>
    <property type="match status" value="1"/>
</dbReference>
<dbReference type="Proteomes" id="UP000655589">
    <property type="component" value="Unassembled WGS sequence"/>
</dbReference>
<protein>
    <recommendedName>
        <fullName evidence="3">VWFA domain-containing protein</fullName>
    </recommendedName>
</protein>
<sequence>MRTAQHALPTPALPLVVPLAAALTVVLALTGCTGSEDGGETAVDATNLSLPEAGPDIAPAPEPAPIAPEDAEEYEDSPEQPFQDVATSPLSTFSADVDTASYSNLRRQVNQGVRPEGVRIEELVNYFDYDYPAPTPGAEHPFTVTTEVAAAPWNPEHQLAMIGVQATEAIPTSEGNNIVFLLDVSGSMDEPNKLPLLAESFALLVEQLGEDDRVSIVTYAGDDRVVADSVPGSEHGVLVDHLRSLRAGGSTGGAAGLATAYELAEKNFVEGGNNRVILATDGDFNVGPATPQELTELVEAERESGVSVSVLGFGMGNLKDSTMEAIADHGNGNYAYIDTLAEARKVLVDEFGSTMFVVAQDLKVQVELNPARVGSYRLVGYDNRRLEDEEFADDARDAGDVGAGHSVTAFYELVPAGSGDAETTDLTYSDRQVGTSDDFMTVHVRYKEPGGTESTQVDFPVEADALTATPSADFAFASAVAELGLLASGSAYRGDADLDAVRERAADSLGADPYGLRAEFVELVDAYPR</sequence>
<feature type="signal peptide" evidence="2">
    <location>
        <begin position="1"/>
        <end position="28"/>
    </location>
</feature>
<dbReference type="PROSITE" id="PS00435">
    <property type="entry name" value="PEROXIDASE_1"/>
    <property type="match status" value="1"/>
</dbReference>
<dbReference type="Pfam" id="PF00092">
    <property type="entry name" value="VWA"/>
    <property type="match status" value="1"/>
</dbReference>
<evidence type="ECO:0000313" key="4">
    <source>
        <dbReference type="EMBL" id="GGM14845.1"/>
    </source>
</evidence>
<feature type="domain" description="VWFA" evidence="3">
    <location>
        <begin position="177"/>
        <end position="355"/>
    </location>
</feature>
<accession>A0A8H9GEG9</accession>
<feature type="region of interest" description="Disordered" evidence="1">
    <location>
        <begin position="49"/>
        <end position="89"/>
    </location>
</feature>
<dbReference type="PANTHER" id="PTHR10579:SF43">
    <property type="entry name" value="ZINC FINGER (C3HC4-TYPE RING FINGER) FAMILY PROTEIN"/>
    <property type="match status" value="1"/>
</dbReference>
<reference evidence="4" key="2">
    <citation type="submission" date="2020-09" db="EMBL/GenBank/DDBJ databases">
        <authorList>
            <person name="Sun Q."/>
            <person name="Ohkuma M."/>
        </authorList>
    </citation>
    <scope>NUCLEOTIDE SEQUENCE</scope>
    <source>
        <strain evidence="4">JCM 3051</strain>
    </source>
</reference>
<name>A0A8H9GEG9_9MICO</name>